<evidence type="ECO:0000313" key="13">
    <source>
        <dbReference type="Proteomes" id="UP000287352"/>
    </source>
</evidence>
<dbReference type="AlphaFoldDB" id="A0A401ZW72"/>
<evidence type="ECO:0000256" key="3">
    <source>
        <dbReference type="ARBA" id="ARBA00022475"/>
    </source>
</evidence>
<dbReference type="PROSITE" id="PS00211">
    <property type="entry name" value="ABC_TRANSPORTER_1"/>
    <property type="match status" value="1"/>
</dbReference>
<dbReference type="InterPro" id="IPR011527">
    <property type="entry name" value="ABC1_TM_dom"/>
</dbReference>
<dbReference type="InterPro" id="IPR003593">
    <property type="entry name" value="AAA+_ATPase"/>
</dbReference>
<reference evidence="13" key="1">
    <citation type="submission" date="2018-12" db="EMBL/GenBank/DDBJ databases">
        <title>Tengunoibacter tsumagoiensis gen. nov., sp. nov., Dictyobacter kobayashii sp. nov., D. alpinus sp. nov., and D. joshuensis sp. nov. and description of Dictyobacteraceae fam. nov. within the order Ktedonobacterales isolated from Tengu-no-mugimeshi.</title>
        <authorList>
            <person name="Wang C.M."/>
            <person name="Zheng Y."/>
            <person name="Sakai Y."/>
            <person name="Toyoda A."/>
            <person name="Minakuchi Y."/>
            <person name="Abe K."/>
            <person name="Yokota A."/>
            <person name="Yabe S."/>
        </authorList>
    </citation>
    <scope>NUCLEOTIDE SEQUENCE [LARGE SCALE GENOMIC DNA]</scope>
    <source>
        <strain evidence="13">Uno3</strain>
    </source>
</reference>
<dbReference type="InterPro" id="IPR039421">
    <property type="entry name" value="Type_1_exporter"/>
</dbReference>
<dbReference type="Gene3D" id="1.20.1560.10">
    <property type="entry name" value="ABC transporter type 1, transmembrane domain"/>
    <property type="match status" value="1"/>
</dbReference>
<dbReference type="SUPFAM" id="SSF90123">
    <property type="entry name" value="ABC transporter transmembrane region"/>
    <property type="match status" value="1"/>
</dbReference>
<evidence type="ECO:0000256" key="2">
    <source>
        <dbReference type="ARBA" id="ARBA00022448"/>
    </source>
</evidence>
<feature type="transmembrane region" description="Helical" evidence="9">
    <location>
        <begin position="132"/>
        <end position="156"/>
    </location>
</feature>
<keyword evidence="5" id="KW-0547">Nucleotide-binding</keyword>
<sequence length="585" mass="65063">MRMNINKRLLQYVRTMRPYMAIVIALSLVTGLCIVLQAHYIAQIINQTFLAQQTLPLLFTTLLLLLLIFLLRAGLIWFGEVVTNYASCLVKKDLRQRLFAHLLKLGPMYVKGERSGEIVNTATEGVEALDSYFALFFPQLCSTMIIPVMILIVVFATDLLSGIILLVTLPVLPFFMILIGKQANAMTEKRWHMLSQMSAHFLDVLQGLTTLKLFGRNKRQETTIRQISDRFGDTTLKVLSVAFLSSLVMEMGATISNALIAVEIGLRLLYGNIPFEQAFFVLLLTPEFYLPLRSLGTQFHASMNSSASAGRIFDILETPLSDQSSGREASQTPVLQDTLSFEGLHYSYPTTEDQKQEALKGISFQIQRGQTVAVVGPSGSGKSTLASLLLRFIEPDQGQICIDGNPIQQYSAQEWRKLVAWQPQRPYLFNASVAENIRLGRPTASMDEVIQAAKQAQIHTFIQSLSQGYNTVIGERGARLSGGQAQRLSLARAFLKDAPILLLDEATSTLDTESEAEVLQTLAQFSHNRCVLIIAHRLNTIRTADTILVLQAGKIVAQGSHEKLLETSETYQTMIHAYTDEEVVA</sequence>
<feature type="transmembrane region" description="Helical" evidence="9">
    <location>
        <begin position="54"/>
        <end position="71"/>
    </location>
</feature>
<dbReference type="PANTHER" id="PTHR24221:SF590">
    <property type="entry name" value="COMPONENT LINKED WITH THE ASSEMBLY OF CYTOCHROME' TRANSPORT TRANSMEMBRANE ATP-BINDING PROTEIN ABC TRANSPORTER CYDD-RELATED"/>
    <property type="match status" value="1"/>
</dbReference>
<evidence type="ECO:0000256" key="6">
    <source>
        <dbReference type="ARBA" id="ARBA00022840"/>
    </source>
</evidence>
<dbReference type="InterPro" id="IPR017871">
    <property type="entry name" value="ABC_transporter-like_CS"/>
</dbReference>
<name>A0A401ZW72_9CHLR</name>
<dbReference type="CDD" id="cd18584">
    <property type="entry name" value="ABC_6TM_AarD_CydD"/>
    <property type="match status" value="1"/>
</dbReference>
<evidence type="ECO:0000256" key="1">
    <source>
        <dbReference type="ARBA" id="ARBA00004651"/>
    </source>
</evidence>
<protein>
    <submittedName>
        <fullName evidence="12">Thiol reductant ABC exporter subunit CydD</fullName>
    </submittedName>
</protein>
<dbReference type="SUPFAM" id="SSF52540">
    <property type="entry name" value="P-loop containing nucleoside triphosphate hydrolases"/>
    <property type="match status" value="1"/>
</dbReference>
<evidence type="ECO:0000256" key="8">
    <source>
        <dbReference type="ARBA" id="ARBA00023136"/>
    </source>
</evidence>
<keyword evidence="7 9" id="KW-1133">Transmembrane helix</keyword>
<evidence type="ECO:0000256" key="4">
    <source>
        <dbReference type="ARBA" id="ARBA00022692"/>
    </source>
</evidence>
<evidence type="ECO:0000313" key="12">
    <source>
        <dbReference type="EMBL" id="GCE10974.1"/>
    </source>
</evidence>
<dbReference type="InterPro" id="IPR003439">
    <property type="entry name" value="ABC_transporter-like_ATP-bd"/>
</dbReference>
<feature type="domain" description="ABC transporter" evidence="10">
    <location>
        <begin position="339"/>
        <end position="577"/>
    </location>
</feature>
<comment type="caution">
    <text evidence="12">The sequence shown here is derived from an EMBL/GenBank/DDBJ whole genome shotgun (WGS) entry which is preliminary data.</text>
</comment>
<evidence type="ECO:0000259" key="10">
    <source>
        <dbReference type="PROSITE" id="PS50893"/>
    </source>
</evidence>
<dbReference type="InterPro" id="IPR036640">
    <property type="entry name" value="ABC1_TM_sf"/>
</dbReference>
<dbReference type="Gene3D" id="3.40.50.300">
    <property type="entry name" value="P-loop containing nucleotide triphosphate hydrolases"/>
    <property type="match status" value="1"/>
</dbReference>
<keyword evidence="13" id="KW-1185">Reference proteome</keyword>
<dbReference type="PANTHER" id="PTHR24221">
    <property type="entry name" value="ATP-BINDING CASSETTE SUB-FAMILY B"/>
    <property type="match status" value="1"/>
</dbReference>
<dbReference type="Proteomes" id="UP000287352">
    <property type="component" value="Unassembled WGS sequence"/>
</dbReference>
<dbReference type="NCBIfam" id="TIGR02857">
    <property type="entry name" value="CydD"/>
    <property type="match status" value="1"/>
</dbReference>
<dbReference type="GO" id="GO:0005886">
    <property type="term" value="C:plasma membrane"/>
    <property type="evidence" value="ECO:0007669"/>
    <property type="project" value="UniProtKB-SubCell"/>
</dbReference>
<feature type="transmembrane region" description="Helical" evidence="9">
    <location>
        <begin position="21"/>
        <end position="42"/>
    </location>
</feature>
<keyword evidence="2" id="KW-0813">Transport</keyword>
<keyword evidence="3" id="KW-1003">Cell membrane</keyword>
<dbReference type="SMART" id="SM00382">
    <property type="entry name" value="AAA"/>
    <property type="match status" value="1"/>
</dbReference>
<gene>
    <name evidence="12" type="ORF">KTT_08330</name>
</gene>
<keyword evidence="4 9" id="KW-0812">Transmembrane</keyword>
<dbReference type="GO" id="GO:0042883">
    <property type="term" value="P:cysteine transport"/>
    <property type="evidence" value="ECO:0007669"/>
    <property type="project" value="InterPro"/>
</dbReference>
<dbReference type="InterPro" id="IPR027417">
    <property type="entry name" value="P-loop_NTPase"/>
</dbReference>
<comment type="subcellular location">
    <subcellularLocation>
        <location evidence="1">Cell membrane</location>
        <topology evidence="1">Multi-pass membrane protein</topology>
    </subcellularLocation>
</comment>
<dbReference type="PROSITE" id="PS50893">
    <property type="entry name" value="ABC_TRANSPORTER_2"/>
    <property type="match status" value="1"/>
</dbReference>
<evidence type="ECO:0000256" key="9">
    <source>
        <dbReference type="SAM" id="Phobius"/>
    </source>
</evidence>
<keyword evidence="6" id="KW-0067">ATP-binding</keyword>
<proteinExistence type="predicted"/>
<dbReference type="FunFam" id="3.40.50.300:FF:000221">
    <property type="entry name" value="Multidrug ABC transporter ATP-binding protein"/>
    <property type="match status" value="1"/>
</dbReference>
<feature type="domain" description="ABC transmembrane type-1" evidence="11">
    <location>
        <begin position="21"/>
        <end position="304"/>
    </location>
</feature>
<dbReference type="PROSITE" id="PS50929">
    <property type="entry name" value="ABC_TM1F"/>
    <property type="match status" value="1"/>
</dbReference>
<dbReference type="GO" id="GO:0016887">
    <property type="term" value="F:ATP hydrolysis activity"/>
    <property type="evidence" value="ECO:0007669"/>
    <property type="project" value="InterPro"/>
</dbReference>
<dbReference type="GO" id="GO:0140359">
    <property type="term" value="F:ABC-type transporter activity"/>
    <property type="evidence" value="ECO:0007669"/>
    <property type="project" value="InterPro"/>
</dbReference>
<dbReference type="EMBL" id="BIFR01000001">
    <property type="protein sequence ID" value="GCE10974.1"/>
    <property type="molecule type" value="Genomic_DNA"/>
</dbReference>
<evidence type="ECO:0000256" key="5">
    <source>
        <dbReference type="ARBA" id="ARBA00022741"/>
    </source>
</evidence>
<feature type="transmembrane region" description="Helical" evidence="9">
    <location>
        <begin position="162"/>
        <end position="180"/>
    </location>
</feature>
<evidence type="ECO:0000259" key="11">
    <source>
        <dbReference type="PROSITE" id="PS50929"/>
    </source>
</evidence>
<organism evidence="12 13">
    <name type="scientific">Tengunoibacter tsumagoiensis</name>
    <dbReference type="NCBI Taxonomy" id="2014871"/>
    <lineage>
        <taxon>Bacteria</taxon>
        <taxon>Bacillati</taxon>
        <taxon>Chloroflexota</taxon>
        <taxon>Ktedonobacteria</taxon>
        <taxon>Ktedonobacterales</taxon>
        <taxon>Dictyobacteraceae</taxon>
        <taxon>Tengunoibacter</taxon>
    </lineage>
</organism>
<keyword evidence="8 9" id="KW-0472">Membrane</keyword>
<dbReference type="GO" id="GO:0005524">
    <property type="term" value="F:ATP binding"/>
    <property type="evidence" value="ECO:0007669"/>
    <property type="project" value="UniProtKB-KW"/>
</dbReference>
<dbReference type="InterPro" id="IPR014216">
    <property type="entry name" value="ABC_transptr_CydD"/>
</dbReference>
<evidence type="ECO:0000256" key="7">
    <source>
        <dbReference type="ARBA" id="ARBA00022989"/>
    </source>
</evidence>
<dbReference type="Pfam" id="PF00664">
    <property type="entry name" value="ABC_membrane"/>
    <property type="match status" value="1"/>
</dbReference>
<accession>A0A401ZW72</accession>
<dbReference type="Pfam" id="PF00005">
    <property type="entry name" value="ABC_tran"/>
    <property type="match status" value="1"/>
</dbReference>